<protein>
    <submittedName>
        <fullName evidence="3">DUF418 domain-containing protein</fullName>
    </submittedName>
</protein>
<dbReference type="EMBL" id="JAVIFY010000005">
    <property type="protein sequence ID" value="MDQ9091804.1"/>
    <property type="molecule type" value="Genomic_DNA"/>
</dbReference>
<evidence type="ECO:0000256" key="1">
    <source>
        <dbReference type="SAM" id="Phobius"/>
    </source>
</evidence>
<gene>
    <name evidence="3" type="ORF">RC083_09385</name>
</gene>
<feature type="transmembrane region" description="Helical" evidence="1">
    <location>
        <begin position="255"/>
        <end position="272"/>
    </location>
</feature>
<name>A0ABU1BBA4_PSEHA</name>
<keyword evidence="1" id="KW-1133">Transmembrane helix</keyword>
<keyword evidence="1" id="KW-0812">Transmembrane</keyword>
<evidence type="ECO:0000259" key="2">
    <source>
        <dbReference type="Pfam" id="PF04235"/>
    </source>
</evidence>
<comment type="caution">
    <text evidence="3">The sequence shown here is derived from an EMBL/GenBank/DDBJ whole genome shotgun (WGS) entry which is preliminary data.</text>
</comment>
<feature type="transmembrane region" description="Helical" evidence="1">
    <location>
        <begin position="44"/>
        <end position="67"/>
    </location>
</feature>
<feature type="transmembrane region" description="Helical" evidence="1">
    <location>
        <begin position="293"/>
        <end position="311"/>
    </location>
</feature>
<organism evidence="3 4">
    <name type="scientific">Pseudoalteromonas haloplanktis</name>
    <name type="common">Alteromonas haloplanktis</name>
    <dbReference type="NCBI Taxonomy" id="228"/>
    <lineage>
        <taxon>Bacteria</taxon>
        <taxon>Pseudomonadati</taxon>
        <taxon>Pseudomonadota</taxon>
        <taxon>Gammaproteobacteria</taxon>
        <taxon>Alteromonadales</taxon>
        <taxon>Pseudoalteromonadaceae</taxon>
        <taxon>Pseudoalteromonas</taxon>
    </lineage>
</organism>
<feature type="transmembrane region" description="Helical" evidence="1">
    <location>
        <begin position="193"/>
        <end position="210"/>
    </location>
</feature>
<feature type="domain" description="DUF418" evidence="2">
    <location>
        <begin position="209"/>
        <end position="358"/>
    </location>
</feature>
<keyword evidence="1" id="KW-0472">Membrane</keyword>
<feature type="transmembrane region" description="Helical" evidence="1">
    <location>
        <begin position="12"/>
        <end position="32"/>
    </location>
</feature>
<dbReference type="Proteomes" id="UP001226574">
    <property type="component" value="Unassembled WGS sequence"/>
</dbReference>
<dbReference type="PANTHER" id="PTHR30590:SF2">
    <property type="entry name" value="INNER MEMBRANE PROTEIN"/>
    <property type="match status" value="1"/>
</dbReference>
<dbReference type="RefSeq" id="WP_309038921.1">
    <property type="nucleotide sequence ID" value="NZ_JAVIFY010000005.1"/>
</dbReference>
<dbReference type="PANTHER" id="PTHR30590">
    <property type="entry name" value="INNER MEMBRANE PROTEIN"/>
    <property type="match status" value="1"/>
</dbReference>
<accession>A0ABU1BBA4</accession>
<keyword evidence="4" id="KW-1185">Reference proteome</keyword>
<reference evidence="3 4" key="1">
    <citation type="submission" date="2023-08" db="EMBL/GenBank/DDBJ databases">
        <title>Pseudoalteromonas haloplanktis LL1 genome.</title>
        <authorList>
            <person name="Wu S."/>
        </authorList>
    </citation>
    <scope>NUCLEOTIDE SEQUENCE [LARGE SCALE GENOMIC DNA]</scope>
    <source>
        <strain evidence="3 4">LL1</strain>
    </source>
</reference>
<evidence type="ECO:0000313" key="3">
    <source>
        <dbReference type="EMBL" id="MDQ9091804.1"/>
    </source>
</evidence>
<dbReference type="InterPro" id="IPR007349">
    <property type="entry name" value="DUF418"/>
</dbReference>
<dbReference type="InterPro" id="IPR052529">
    <property type="entry name" value="Bact_Transport_Assoc"/>
</dbReference>
<feature type="transmembrane region" description="Helical" evidence="1">
    <location>
        <begin position="130"/>
        <end position="148"/>
    </location>
</feature>
<evidence type="ECO:0000313" key="4">
    <source>
        <dbReference type="Proteomes" id="UP001226574"/>
    </source>
</evidence>
<proteinExistence type="predicted"/>
<feature type="transmembrane region" description="Helical" evidence="1">
    <location>
        <begin position="323"/>
        <end position="341"/>
    </location>
</feature>
<sequence length="359" mass="41517">MRNNNMDVIRGIAVLGLMYMNVYTFGLFEYGYVPAQFPPFSDHLLQIANLIFIDGRFRTLFCLLFGAALYIQWQHYQDIVVLKKRLKVLAYIGLLHGFFLWAGDILFIYACSGWLVCKYLNHDDAFILKRGGQFLVIGSCVSFLLLLVEPNHIVTRADNEFIQTYQDTYSSWLAIMSTNALVFFIMLIVVPLITLWMSAGLMLIGIYAYKNAVFKSGLPKQYVKYVCIAALVFTGFRIVLEYLHSPLSYALKEPINWLAALFVALLVIHLVVKEYSQGCLFYSGFQRLGRLSLSVYITQTLILFTLFKVLYPDWTLTFNRIDYFLLVTFIAILQFVVCQFYSHFFKRGPLEVVWRKLSS</sequence>
<feature type="transmembrane region" description="Helical" evidence="1">
    <location>
        <begin position="169"/>
        <end position="187"/>
    </location>
</feature>
<feature type="transmembrane region" description="Helical" evidence="1">
    <location>
        <begin position="88"/>
        <end position="110"/>
    </location>
</feature>
<dbReference type="Pfam" id="PF04235">
    <property type="entry name" value="DUF418"/>
    <property type="match status" value="1"/>
</dbReference>
<feature type="transmembrane region" description="Helical" evidence="1">
    <location>
        <begin position="222"/>
        <end position="243"/>
    </location>
</feature>